<keyword evidence="3" id="KW-1185">Reference proteome</keyword>
<dbReference type="OrthoDB" id="2449457at2"/>
<dbReference type="STRING" id="889306.KP78_29230"/>
<dbReference type="Proteomes" id="UP000031938">
    <property type="component" value="Unassembled WGS sequence"/>
</dbReference>
<evidence type="ECO:0000259" key="1">
    <source>
        <dbReference type="Pfam" id="PF10026"/>
    </source>
</evidence>
<gene>
    <name evidence="2" type="ORF">KP78_29230</name>
</gene>
<dbReference type="EMBL" id="JXRP01000018">
    <property type="protein sequence ID" value="KIL45379.1"/>
    <property type="molecule type" value="Genomic_DNA"/>
</dbReference>
<reference evidence="2 3" key="1">
    <citation type="submission" date="2015-01" db="EMBL/GenBank/DDBJ databases">
        <title>Genome sequencing of Jeotgalibacillus soli.</title>
        <authorList>
            <person name="Goh K.M."/>
            <person name="Chan K.-G."/>
            <person name="Yaakop A.S."/>
            <person name="Ee R."/>
            <person name="Gan H.M."/>
            <person name="Chan C.S."/>
        </authorList>
    </citation>
    <scope>NUCLEOTIDE SEQUENCE [LARGE SCALE GENOMIC DNA]</scope>
    <source>
        <strain evidence="2 3">P9</strain>
    </source>
</reference>
<evidence type="ECO:0000313" key="3">
    <source>
        <dbReference type="Proteomes" id="UP000031938"/>
    </source>
</evidence>
<accession>A0A0C2RUF9</accession>
<comment type="caution">
    <text evidence="2">The sequence shown here is derived from an EMBL/GenBank/DDBJ whole genome shotgun (WGS) entry which is preliminary data.</text>
</comment>
<organism evidence="2 3">
    <name type="scientific">Jeotgalibacillus soli</name>
    <dbReference type="NCBI Taxonomy" id="889306"/>
    <lineage>
        <taxon>Bacteria</taxon>
        <taxon>Bacillati</taxon>
        <taxon>Bacillota</taxon>
        <taxon>Bacilli</taxon>
        <taxon>Bacillales</taxon>
        <taxon>Caryophanaceae</taxon>
        <taxon>Jeotgalibacillus</taxon>
    </lineage>
</organism>
<sequence>MPVVKTQLWLNKFVKACKQQLRSNHYINQCETICFPLENNFSEISPEEIQYELLSHGLFASNEWRQIEDRLKRMEQNNYWEIVDQEYQRLQKKWSGPEAAIFIFPIRNKNRLFGTNSTNKNGVAYKDAIFLFLSPELNETEVKALLAHEYNHVCRLAYLNLEANQIALKDSLILEGLGEFAVKELYGERFLGPWVNLYSLDDIKLLWKTHFIPSLNIIGREKHQIFLYGNKRPFPKLIGYNLGFQIVDSYHKKHGPFQNAELYSKSSEEIINGSIFSERN</sequence>
<name>A0A0C2RUF9_9BACL</name>
<dbReference type="AlphaFoldDB" id="A0A0C2RUF9"/>
<dbReference type="PATRIC" id="fig|889306.3.peg.2936"/>
<evidence type="ECO:0000313" key="2">
    <source>
        <dbReference type="EMBL" id="KIL45379.1"/>
    </source>
</evidence>
<dbReference type="Pfam" id="PF10026">
    <property type="entry name" value="DUF2268"/>
    <property type="match status" value="1"/>
</dbReference>
<dbReference type="InterPro" id="IPR018728">
    <property type="entry name" value="DUF2268"/>
</dbReference>
<protein>
    <recommendedName>
        <fullName evidence="1">DUF2268 domain-containing protein</fullName>
    </recommendedName>
</protein>
<feature type="domain" description="DUF2268" evidence="1">
    <location>
        <begin position="80"/>
        <end position="271"/>
    </location>
</feature>
<proteinExistence type="predicted"/>
<dbReference type="RefSeq" id="WP_041089703.1">
    <property type="nucleotide sequence ID" value="NZ_JXRP01000018.1"/>
</dbReference>